<name>A0A0A1ZGJ4_PROMR</name>
<proteinExistence type="inferred from homology"/>
<dbReference type="InterPro" id="IPR050259">
    <property type="entry name" value="SDR"/>
</dbReference>
<comment type="subunit">
    <text evidence="14">Homotetramer.</text>
</comment>
<dbReference type="InterPro" id="IPR036291">
    <property type="entry name" value="NAD(P)-bd_dom_sf"/>
</dbReference>
<feature type="domain" description="Ketoreductase" evidence="15">
    <location>
        <begin position="10"/>
        <end position="190"/>
    </location>
</feature>
<evidence type="ECO:0000256" key="9">
    <source>
        <dbReference type="ARBA" id="ARBA00023160"/>
    </source>
</evidence>
<keyword evidence="7 14" id="KW-0560">Oxidoreductase</keyword>
<dbReference type="InterPro" id="IPR057326">
    <property type="entry name" value="KR_dom"/>
</dbReference>
<feature type="binding site" evidence="12">
    <location>
        <position position="94"/>
    </location>
    <ligand>
        <name>NADP(+)</name>
        <dbReference type="ChEBI" id="CHEBI:58349"/>
    </ligand>
</feature>
<gene>
    <name evidence="16" type="ORF">EU91_0627</name>
</gene>
<dbReference type="GO" id="GO:0006633">
    <property type="term" value="P:fatty acid biosynthetic process"/>
    <property type="evidence" value="ECO:0007669"/>
    <property type="project" value="UniProtKB-UniPathway"/>
</dbReference>
<dbReference type="PANTHER" id="PTHR42879">
    <property type="entry name" value="3-OXOACYL-(ACYL-CARRIER-PROTEIN) REDUCTASE"/>
    <property type="match status" value="1"/>
</dbReference>
<evidence type="ECO:0000259" key="15">
    <source>
        <dbReference type="SMART" id="SM00822"/>
    </source>
</evidence>
<dbReference type="EC" id="1.1.1.100" evidence="3 14"/>
<evidence type="ECO:0000313" key="17">
    <source>
        <dbReference type="Proteomes" id="UP000030598"/>
    </source>
</evidence>
<dbReference type="AlphaFoldDB" id="A0A0A1ZGJ4"/>
<dbReference type="PRINTS" id="PR00080">
    <property type="entry name" value="SDRFAMILY"/>
</dbReference>
<dbReference type="SMART" id="SM00822">
    <property type="entry name" value="PKS_KR"/>
    <property type="match status" value="1"/>
</dbReference>
<comment type="function">
    <text evidence="14">Catalyzes the NADPH-dependent reduction of beta-ketoacyl-ACP substrates to beta-hydroxyacyl-ACP products, the first reductive step in the elongation cycle of fatty acid biosynthesis.</text>
</comment>
<protein>
    <recommendedName>
        <fullName evidence="3 14">3-oxoacyl-[acyl-carrier-protein] reductase</fullName>
        <ecNumber evidence="3 14">1.1.1.100</ecNumber>
    </recommendedName>
</protein>
<dbReference type="RefSeq" id="WP_011817965.1">
    <property type="nucleotide sequence ID" value="NZ_CP138934.1"/>
</dbReference>
<comment type="similarity">
    <text evidence="2 13">Belongs to the short-chain dehydrogenases/reductases (SDR) family.</text>
</comment>
<dbReference type="NCBIfam" id="NF009466">
    <property type="entry name" value="PRK12826.1-2"/>
    <property type="match status" value="1"/>
</dbReference>
<evidence type="ECO:0000256" key="1">
    <source>
        <dbReference type="ARBA" id="ARBA00005194"/>
    </source>
</evidence>
<evidence type="ECO:0000256" key="10">
    <source>
        <dbReference type="ARBA" id="ARBA00048508"/>
    </source>
</evidence>
<feature type="binding site" evidence="12">
    <location>
        <begin position="16"/>
        <end position="19"/>
    </location>
    <ligand>
        <name>NADP(+)</name>
        <dbReference type="ChEBI" id="CHEBI:58349"/>
    </ligand>
</feature>
<comment type="caution">
    <text evidence="16">The sequence shown here is derived from an EMBL/GenBank/DDBJ whole genome shotgun (WGS) entry which is preliminary data.</text>
</comment>
<keyword evidence="6 12" id="KW-0521">NADP</keyword>
<dbReference type="InterPro" id="IPR011284">
    <property type="entry name" value="3oxo_ACP_reduc"/>
</dbReference>
<dbReference type="GO" id="GO:0051287">
    <property type="term" value="F:NAD binding"/>
    <property type="evidence" value="ECO:0007669"/>
    <property type="project" value="UniProtKB-UniRule"/>
</dbReference>
<comment type="pathway">
    <text evidence="1 14">Lipid metabolism; fatty acid biosynthesis.</text>
</comment>
<dbReference type="eggNOG" id="COG1028">
    <property type="taxonomic scope" value="Bacteria"/>
</dbReference>
<evidence type="ECO:0000256" key="2">
    <source>
        <dbReference type="ARBA" id="ARBA00006484"/>
    </source>
</evidence>
<evidence type="ECO:0000256" key="12">
    <source>
        <dbReference type="PIRSR" id="PIRSR611284-2"/>
    </source>
</evidence>
<evidence type="ECO:0000313" key="16">
    <source>
        <dbReference type="EMBL" id="KGF88692.1"/>
    </source>
</evidence>
<evidence type="ECO:0000256" key="8">
    <source>
        <dbReference type="ARBA" id="ARBA00023098"/>
    </source>
</evidence>
<accession>A0A0A1ZGJ4</accession>
<evidence type="ECO:0000256" key="4">
    <source>
        <dbReference type="ARBA" id="ARBA00022516"/>
    </source>
</evidence>
<dbReference type="Gene3D" id="3.40.50.720">
    <property type="entry name" value="NAD(P)-binding Rossmann-like Domain"/>
    <property type="match status" value="1"/>
</dbReference>
<keyword evidence="9 14" id="KW-0275">Fatty acid biosynthesis</keyword>
<dbReference type="SUPFAM" id="SSF51735">
    <property type="entry name" value="NAD(P)-binding Rossmann-fold domains"/>
    <property type="match status" value="1"/>
</dbReference>
<evidence type="ECO:0000256" key="11">
    <source>
        <dbReference type="PIRSR" id="PIRSR611284-1"/>
    </source>
</evidence>
<feature type="active site" description="Proton acceptor" evidence="11">
    <location>
        <position position="159"/>
    </location>
</feature>
<evidence type="ECO:0000256" key="6">
    <source>
        <dbReference type="ARBA" id="ARBA00022857"/>
    </source>
</evidence>
<dbReference type="PANTHER" id="PTHR42879:SF2">
    <property type="entry name" value="3-OXOACYL-[ACYL-CARRIER-PROTEIN] REDUCTASE FABG"/>
    <property type="match status" value="1"/>
</dbReference>
<dbReference type="NCBIfam" id="NF005559">
    <property type="entry name" value="PRK07231.1"/>
    <property type="match status" value="1"/>
</dbReference>
<dbReference type="Pfam" id="PF00106">
    <property type="entry name" value="adh_short"/>
    <property type="match status" value="1"/>
</dbReference>
<evidence type="ECO:0000256" key="5">
    <source>
        <dbReference type="ARBA" id="ARBA00022832"/>
    </source>
</evidence>
<comment type="catalytic activity">
    <reaction evidence="10 14">
        <text>a (3R)-hydroxyacyl-[ACP] + NADP(+) = a 3-oxoacyl-[ACP] + NADPH + H(+)</text>
        <dbReference type="Rhea" id="RHEA:17397"/>
        <dbReference type="Rhea" id="RHEA-COMP:9916"/>
        <dbReference type="Rhea" id="RHEA-COMP:9945"/>
        <dbReference type="ChEBI" id="CHEBI:15378"/>
        <dbReference type="ChEBI" id="CHEBI:57783"/>
        <dbReference type="ChEBI" id="CHEBI:58349"/>
        <dbReference type="ChEBI" id="CHEBI:78776"/>
        <dbReference type="ChEBI" id="CHEBI:78827"/>
        <dbReference type="EC" id="1.1.1.100"/>
    </reaction>
</comment>
<dbReference type="STRING" id="59925.EU91_0627"/>
<keyword evidence="8 14" id="KW-0443">Lipid metabolism</keyword>
<evidence type="ECO:0000256" key="3">
    <source>
        <dbReference type="ARBA" id="ARBA00012948"/>
    </source>
</evidence>
<feature type="binding site" evidence="12">
    <location>
        <begin position="159"/>
        <end position="163"/>
    </location>
    <ligand>
        <name>NADP(+)</name>
        <dbReference type="ChEBI" id="CHEBI:58349"/>
    </ligand>
</feature>
<keyword evidence="4 14" id="KW-0444">Lipid biosynthesis</keyword>
<dbReference type="CDD" id="cd05333">
    <property type="entry name" value="BKR_SDR_c"/>
    <property type="match status" value="1"/>
</dbReference>
<dbReference type="Proteomes" id="UP000030598">
    <property type="component" value="Unassembled WGS sequence"/>
</dbReference>
<dbReference type="FunFam" id="3.40.50.720:FF:000037">
    <property type="entry name" value="3-oxoacyl-[acyl-carrier-protein] reductase FabG"/>
    <property type="match status" value="1"/>
</dbReference>
<organism evidence="16 17">
    <name type="scientific">Prochlorococcus marinus str. GP2</name>
    <dbReference type="NCBI Taxonomy" id="59925"/>
    <lineage>
        <taxon>Bacteria</taxon>
        <taxon>Bacillati</taxon>
        <taxon>Cyanobacteriota</taxon>
        <taxon>Cyanophyceae</taxon>
        <taxon>Synechococcales</taxon>
        <taxon>Prochlorococcaceae</taxon>
        <taxon>Prochlorococcus</taxon>
    </lineage>
</organism>
<dbReference type="OrthoDB" id="9803333at2"/>
<dbReference type="EMBL" id="JNAH01000003">
    <property type="protein sequence ID" value="KGF88692.1"/>
    <property type="molecule type" value="Genomic_DNA"/>
</dbReference>
<keyword evidence="5 14" id="KW-0276">Fatty acid metabolism</keyword>
<feature type="binding site" evidence="12">
    <location>
        <position position="192"/>
    </location>
    <ligand>
        <name>NADP(+)</name>
        <dbReference type="ChEBI" id="CHEBI:58349"/>
    </ligand>
</feature>
<reference evidence="17" key="1">
    <citation type="journal article" date="2014" name="Sci. Data">
        <title>Genomes of diverse isolates of the marine cyanobacterium Prochlorococcus.</title>
        <authorList>
            <person name="Biller S."/>
            <person name="Berube P."/>
            <person name="Thompson J."/>
            <person name="Kelly L."/>
            <person name="Roggensack S."/>
            <person name="Awad L."/>
            <person name="Roache-Johnson K."/>
            <person name="Ding H."/>
            <person name="Giovannoni S.J."/>
            <person name="Moore L.R."/>
            <person name="Chisholm S.W."/>
        </authorList>
    </citation>
    <scope>NUCLEOTIDE SEQUENCE [LARGE SCALE GENOMIC DNA]</scope>
    <source>
        <strain evidence="17">GP2</strain>
    </source>
</reference>
<dbReference type="NCBIfam" id="TIGR01830">
    <property type="entry name" value="3oxo_ACP_reduc"/>
    <property type="match status" value="1"/>
</dbReference>
<evidence type="ECO:0000256" key="14">
    <source>
        <dbReference type="RuleBase" id="RU366074"/>
    </source>
</evidence>
<dbReference type="UniPathway" id="UPA00094"/>
<dbReference type="InterPro" id="IPR002347">
    <property type="entry name" value="SDR_fam"/>
</dbReference>
<dbReference type="GO" id="GO:0004316">
    <property type="term" value="F:3-oxoacyl-[acyl-carrier-protein] reductase (NADPH) activity"/>
    <property type="evidence" value="ECO:0007669"/>
    <property type="project" value="UniProtKB-UniRule"/>
</dbReference>
<dbReference type="PRINTS" id="PR00081">
    <property type="entry name" value="GDHRDH"/>
</dbReference>
<evidence type="ECO:0000256" key="7">
    <source>
        <dbReference type="ARBA" id="ARBA00023002"/>
    </source>
</evidence>
<sequence length="249" mass="26430">MSNTDSLSGKVALITGASRGIGKEIALELSRLGAEVFINYSSSDEKAEEVVNSIKNSGGKAHKLKFDVSREDSVSSAFEEIIKINGSIDILINNAGITRDGLLMRMKSEQWDDVLNTNLKGVFLCTKYASKFMMKKRSGSIVNISSVVGIIGNPGQANYSAAKAGVIGFTKTCAKEFASRGINVNAIAPGFIETEMTEKLNTEEILKVIPLGKLGSCTQIANLVSFLVSSNAGSYITGQTISIDGGMSI</sequence>
<evidence type="ECO:0000256" key="13">
    <source>
        <dbReference type="RuleBase" id="RU000363"/>
    </source>
</evidence>